<evidence type="ECO:0000313" key="2">
    <source>
        <dbReference type="EnsemblMetazoa" id="XP_020894036.1"/>
    </source>
</evidence>
<accession>A0A913WTV7</accession>
<dbReference type="EnsemblMetazoa" id="XM_021038377.2">
    <property type="protein sequence ID" value="XP_020894036.1"/>
    <property type="gene ID" value="LOC110233114"/>
</dbReference>
<proteinExistence type="predicted"/>
<dbReference type="RefSeq" id="XP_020894036.1">
    <property type="nucleotide sequence ID" value="XM_021038377.2"/>
</dbReference>
<evidence type="ECO:0000256" key="1">
    <source>
        <dbReference type="SAM" id="SignalP"/>
    </source>
</evidence>
<sequence length="166" mass="18208">MTGAKRLRIHVILLVLLLDVQLIKKPNAAVSFIRKESNSYCYNQDGSLDIAKLSPTSDTDTTATSKTISTYITHSITSYSKSVSTHTPKLSPSLIPNANSTLDTISTHSIQEYTNEITITPAFVSPSTPSKVFILSATYPGVRPTIVTAKGIKMIEEFHQFLHSHD</sequence>
<keyword evidence="1" id="KW-0732">Signal</keyword>
<dbReference type="AlphaFoldDB" id="A0A913WTV7"/>
<dbReference type="Proteomes" id="UP000887567">
    <property type="component" value="Unplaced"/>
</dbReference>
<feature type="chain" id="PRO_5037755665" evidence="1">
    <location>
        <begin position="29"/>
        <end position="166"/>
    </location>
</feature>
<protein>
    <submittedName>
        <fullName evidence="2">Uncharacterized protein</fullName>
    </submittedName>
</protein>
<dbReference type="GeneID" id="110233114"/>
<reference evidence="2" key="1">
    <citation type="submission" date="2022-11" db="UniProtKB">
        <authorList>
            <consortium name="EnsemblMetazoa"/>
        </authorList>
    </citation>
    <scope>IDENTIFICATION</scope>
</reference>
<keyword evidence="3" id="KW-1185">Reference proteome</keyword>
<name>A0A913WTV7_EXADI</name>
<evidence type="ECO:0000313" key="3">
    <source>
        <dbReference type="Proteomes" id="UP000887567"/>
    </source>
</evidence>
<organism evidence="2 3">
    <name type="scientific">Exaiptasia diaphana</name>
    <name type="common">Tropical sea anemone</name>
    <name type="synonym">Aiptasia pulchella</name>
    <dbReference type="NCBI Taxonomy" id="2652724"/>
    <lineage>
        <taxon>Eukaryota</taxon>
        <taxon>Metazoa</taxon>
        <taxon>Cnidaria</taxon>
        <taxon>Anthozoa</taxon>
        <taxon>Hexacorallia</taxon>
        <taxon>Actiniaria</taxon>
        <taxon>Aiptasiidae</taxon>
        <taxon>Exaiptasia</taxon>
    </lineage>
</organism>
<feature type="signal peptide" evidence="1">
    <location>
        <begin position="1"/>
        <end position="28"/>
    </location>
</feature>
<dbReference type="KEGG" id="epa:110233114"/>